<evidence type="ECO:0000256" key="1">
    <source>
        <dbReference type="SAM" id="MobiDB-lite"/>
    </source>
</evidence>
<sequence>MEYARYFKKTDKIGVIVIYVFPRLSRYGANLSLPGAAALAATDPLWRNIKGEMMNDFSLFSLSPLINSPQNLSITSLSDVENKLYTAYSVAFLTDFQLITGSLMAGQNDEHLPFIWFPDAANRERHHDYRNTWFCCERGFVLHKLEEKEPAFYARLVEFEWLPLTEAPPDAHSTWEDPPVGQPHRRDLSPGLGGGVRHTGYPAKCGGTNHLIMEDVLSGKNAFFLPGLITSLCKRAGVPLFDADEVLSMDSPVHPLLVRTCSTSRSKRRRTGRGSNSKTAVNLDDDDPFSGARVEEDLEAVRKRMWSAYADFTPVPPSTTLEVEMLRCQLRQERRKGLVRDRLMARMWKTVKVIFSYVAPDREVPRLEPEDYAEFPILNEAWAGEKPP</sequence>
<proteinExistence type="predicted"/>
<reference evidence="3" key="1">
    <citation type="journal article" date="2011" name="Nature">
        <title>Genome sequence and analysis of the tuber crop potato.</title>
        <authorList>
            <consortium name="The Potato Genome Sequencing Consortium"/>
        </authorList>
    </citation>
    <scope>NUCLEOTIDE SEQUENCE [LARGE SCALE GENOMIC DNA]</scope>
    <source>
        <strain evidence="3">cv. DM1-3 516 R44</strain>
    </source>
</reference>
<reference evidence="2" key="2">
    <citation type="submission" date="2015-06" db="UniProtKB">
        <authorList>
            <consortium name="EnsemblPlants"/>
        </authorList>
    </citation>
    <scope>IDENTIFICATION</scope>
    <source>
        <strain evidence="2">DM1-3 516 R44</strain>
    </source>
</reference>
<evidence type="ECO:0000313" key="3">
    <source>
        <dbReference type="Proteomes" id="UP000011115"/>
    </source>
</evidence>
<organism evidence="2 3">
    <name type="scientific">Solanum tuberosum</name>
    <name type="common">Potato</name>
    <dbReference type="NCBI Taxonomy" id="4113"/>
    <lineage>
        <taxon>Eukaryota</taxon>
        <taxon>Viridiplantae</taxon>
        <taxon>Streptophyta</taxon>
        <taxon>Embryophyta</taxon>
        <taxon>Tracheophyta</taxon>
        <taxon>Spermatophyta</taxon>
        <taxon>Magnoliopsida</taxon>
        <taxon>eudicotyledons</taxon>
        <taxon>Gunneridae</taxon>
        <taxon>Pentapetalae</taxon>
        <taxon>asterids</taxon>
        <taxon>lamiids</taxon>
        <taxon>Solanales</taxon>
        <taxon>Solanaceae</taxon>
        <taxon>Solanoideae</taxon>
        <taxon>Solaneae</taxon>
        <taxon>Solanum</taxon>
    </lineage>
</organism>
<dbReference type="PaxDb" id="4113-PGSC0003DMT400093265"/>
<name>M1DRK8_SOLTU</name>
<dbReference type="Gramene" id="PGSC0003DMT400093265">
    <property type="protein sequence ID" value="PGSC0003DMT400093265"/>
    <property type="gene ID" value="PGSC0003DMG400042836"/>
</dbReference>
<keyword evidence="3" id="KW-1185">Reference proteome</keyword>
<accession>M1DRK8</accession>
<dbReference type="Proteomes" id="UP000011115">
    <property type="component" value="Unassembled WGS sequence"/>
</dbReference>
<dbReference type="eggNOG" id="ENOG502R82Y">
    <property type="taxonomic scope" value="Eukaryota"/>
</dbReference>
<dbReference type="AlphaFoldDB" id="M1DRK8"/>
<feature type="region of interest" description="Disordered" evidence="1">
    <location>
        <begin position="262"/>
        <end position="288"/>
    </location>
</feature>
<dbReference type="HOGENOM" id="CLU_055921_1_0_1"/>
<dbReference type="EnsemblPlants" id="PGSC0003DMT400093265">
    <property type="protein sequence ID" value="PGSC0003DMT400093265"/>
    <property type="gene ID" value="PGSC0003DMG400042836"/>
</dbReference>
<evidence type="ECO:0000313" key="2">
    <source>
        <dbReference type="EnsemblPlants" id="PGSC0003DMT400093265"/>
    </source>
</evidence>
<protein>
    <submittedName>
        <fullName evidence="2">Uncharacterized protein</fullName>
    </submittedName>
</protein>
<dbReference type="InParanoid" id="M1DRK8"/>